<dbReference type="Pfam" id="PF01873">
    <property type="entry name" value="eIF-5_eIF-2B"/>
    <property type="match status" value="1"/>
</dbReference>
<evidence type="ECO:0000256" key="6">
    <source>
        <dbReference type="ARBA" id="ARBA00023134"/>
    </source>
</evidence>
<dbReference type="InterPro" id="IPR000679">
    <property type="entry name" value="Znf_GATA"/>
</dbReference>
<dbReference type="GO" id="GO:0000049">
    <property type="term" value="F:tRNA binding"/>
    <property type="evidence" value="ECO:0007669"/>
    <property type="project" value="InterPro"/>
</dbReference>
<dbReference type="SMART" id="SM00653">
    <property type="entry name" value="eIF2B_5"/>
    <property type="match status" value="1"/>
</dbReference>
<accession>A0A6C0E7M9</accession>
<dbReference type="EMBL" id="MN739758">
    <property type="protein sequence ID" value="QHT25186.1"/>
    <property type="molecule type" value="Genomic_DNA"/>
</dbReference>
<dbReference type="GO" id="GO:0003743">
    <property type="term" value="F:translation initiation factor activity"/>
    <property type="evidence" value="ECO:0007669"/>
    <property type="project" value="UniProtKB-KW"/>
</dbReference>
<dbReference type="PRINTS" id="PR00315">
    <property type="entry name" value="ELONGATNFCT"/>
</dbReference>
<evidence type="ECO:0000256" key="2">
    <source>
        <dbReference type="ARBA" id="ARBA00011986"/>
    </source>
</evidence>
<dbReference type="AlphaFoldDB" id="A0A6C0E7M9"/>
<dbReference type="GO" id="GO:0001731">
    <property type="term" value="P:formation of translation preinitiation complex"/>
    <property type="evidence" value="ECO:0007669"/>
    <property type="project" value="TreeGrafter"/>
</dbReference>
<comment type="similarity">
    <text evidence="1">Belongs to the TRAFAC class translation factor GTPase superfamily. Classic translation factor GTPase family. EIF2G subfamily.</text>
</comment>
<keyword evidence="5" id="KW-0648">Protein biosynthesis</keyword>
<dbReference type="CDD" id="cd03688">
    <property type="entry name" value="eIF2_gamma_II"/>
    <property type="match status" value="1"/>
</dbReference>
<dbReference type="PANTHER" id="PTHR42854">
    <property type="entry name" value="EUKARYOTIC TRANSLATION INITIATION FACTOR 2 SUBUNIT 3 FAMILY MEMBER"/>
    <property type="match status" value="1"/>
</dbReference>
<evidence type="ECO:0000256" key="5">
    <source>
        <dbReference type="ARBA" id="ARBA00022917"/>
    </source>
</evidence>
<dbReference type="InterPro" id="IPR009001">
    <property type="entry name" value="Transl_elong_EF1A/Init_IF2_C"/>
</dbReference>
<dbReference type="InterPro" id="IPR002735">
    <property type="entry name" value="Transl_init_fac_IF2/IF5_dom"/>
</dbReference>
<dbReference type="InterPro" id="IPR015256">
    <property type="entry name" value="eIF2g_C"/>
</dbReference>
<feature type="domain" description="Tr-type G" evidence="9">
    <location>
        <begin position="26"/>
        <end position="226"/>
    </location>
</feature>
<organism evidence="10">
    <name type="scientific">viral metagenome</name>
    <dbReference type="NCBI Taxonomy" id="1070528"/>
    <lineage>
        <taxon>unclassified sequences</taxon>
        <taxon>metagenomes</taxon>
        <taxon>organismal metagenomes</taxon>
    </lineage>
</organism>
<dbReference type="PROSITE" id="PS51722">
    <property type="entry name" value="G_TR_2"/>
    <property type="match status" value="1"/>
</dbReference>
<reference evidence="10" key="1">
    <citation type="journal article" date="2020" name="Nature">
        <title>Giant virus diversity and host interactions through global metagenomics.</title>
        <authorList>
            <person name="Schulz F."/>
            <person name="Roux S."/>
            <person name="Paez-Espino D."/>
            <person name="Jungbluth S."/>
            <person name="Walsh D.A."/>
            <person name="Denef V.J."/>
            <person name="McMahon K.D."/>
            <person name="Konstantinidis K.T."/>
            <person name="Eloe-Fadrosh E.A."/>
            <person name="Kyrpides N.C."/>
            <person name="Woyke T."/>
        </authorList>
    </citation>
    <scope>NUCLEOTIDE SEQUENCE</scope>
    <source>
        <strain evidence="10">GVMAG-M-3300023179-150</strain>
    </source>
</reference>
<dbReference type="Pfam" id="PF00009">
    <property type="entry name" value="GTP_EFTU"/>
    <property type="match status" value="1"/>
</dbReference>
<dbReference type="InterPro" id="IPR009000">
    <property type="entry name" value="Transl_B-barrel_sf"/>
</dbReference>
<dbReference type="NCBIfam" id="NF003077">
    <property type="entry name" value="PRK04000.1"/>
    <property type="match status" value="1"/>
</dbReference>
<evidence type="ECO:0000259" key="9">
    <source>
        <dbReference type="PROSITE" id="PS51722"/>
    </source>
</evidence>
<dbReference type="GO" id="GO:0005829">
    <property type="term" value="C:cytosol"/>
    <property type="evidence" value="ECO:0007669"/>
    <property type="project" value="TreeGrafter"/>
</dbReference>
<evidence type="ECO:0000313" key="10">
    <source>
        <dbReference type="EMBL" id="QHT25186.1"/>
    </source>
</evidence>
<keyword evidence="4" id="KW-0547">Nucleotide-binding</keyword>
<dbReference type="InterPro" id="IPR050543">
    <property type="entry name" value="eIF2G"/>
</dbReference>
<dbReference type="GO" id="GO:0043565">
    <property type="term" value="F:sequence-specific DNA binding"/>
    <property type="evidence" value="ECO:0007669"/>
    <property type="project" value="InterPro"/>
</dbReference>
<evidence type="ECO:0000256" key="4">
    <source>
        <dbReference type="ARBA" id="ARBA00022741"/>
    </source>
</evidence>
<dbReference type="SUPFAM" id="SSF50447">
    <property type="entry name" value="Translation proteins"/>
    <property type="match status" value="1"/>
</dbReference>
<dbReference type="Gene3D" id="3.40.50.300">
    <property type="entry name" value="P-loop containing nucleotide triphosphate hydrolases"/>
    <property type="match status" value="1"/>
</dbReference>
<dbReference type="GO" id="GO:0003924">
    <property type="term" value="F:GTPase activity"/>
    <property type="evidence" value="ECO:0007669"/>
    <property type="project" value="InterPro"/>
</dbReference>
<dbReference type="SUPFAM" id="SSF52540">
    <property type="entry name" value="P-loop containing nucleoside triphosphate hydrolases"/>
    <property type="match status" value="1"/>
</dbReference>
<comment type="catalytic activity">
    <reaction evidence="7">
        <text>GTP + H2O = GDP + phosphate + H(+)</text>
        <dbReference type="Rhea" id="RHEA:19669"/>
        <dbReference type="ChEBI" id="CHEBI:15377"/>
        <dbReference type="ChEBI" id="CHEBI:15378"/>
        <dbReference type="ChEBI" id="CHEBI:37565"/>
        <dbReference type="ChEBI" id="CHEBI:43474"/>
        <dbReference type="ChEBI" id="CHEBI:58189"/>
        <dbReference type="EC" id="3.6.5.3"/>
    </reaction>
</comment>
<keyword evidence="3" id="KW-0396">Initiation factor</keyword>
<dbReference type="PROSITE" id="PS50114">
    <property type="entry name" value="GATA_ZN_FINGER_2"/>
    <property type="match status" value="1"/>
</dbReference>
<dbReference type="InterPro" id="IPR000795">
    <property type="entry name" value="T_Tr_GTP-bd_dom"/>
</dbReference>
<dbReference type="NCBIfam" id="TIGR00231">
    <property type="entry name" value="small_GTP"/>
    <property type="match status" value="1"/>
</dbReference>
<dbReference type="Gene3D" id="2.40.30.10">
    <property type="entry name" value="Translation factors"/>
    <property type="match status" value="2"/>
</dbReference>
<dbReference type="InterPro" id="IPR044127">
    <property type="entry name" value="eIF2g_dom_2"/>
</dbReference>
<dbReference type="PANTHER" id="PTHR42854:SF3">
    <property type="entry name" value="EUKARYOTIC TRANSLATION INITIATION FACTOR 2 SUBUNIT 3-RELATED"/>
    <property type="match status" value="1"/>
</dbReference>
<dbReference type="GO" id="GO:0006355">
    <property type="term" value="P:regulation of DNA-templated transcription"/>
    <property type="evidence" value="ECO:0007669"/>
    <property type="project" value="InterPro"/>
</dbReference>
<sequence>MSTSTSTKLATAITIEIKYSDLIKRQPTINIGTIGSVSHGKTTVVRQISGVRTQRYQEEIDSNRTIYLGYGNAKIYICPNTGYTVVQGSDDPIPTHPTTNKELICYRHISFVDCPGHKAYMATMISGTAIMDYALLLIAANQEVPQKQTVEHLAAIKNTPVKDIVILQNKLDLVTKEEAFANLKQIQDFIEGSPAQNATIIPISAQFGSNINYVYSYIMNNMEQPSRNYNLDPIMCIVRSFKNNHPNTSYDKLQGGVVGGSIIQGTFAVGDYVELRPGFVLKNGTKTICYPLLSKIESLYSEKTALDIAVPGGLIGVGLQLDGSFTQGGTLIGQMIGHVGKLPSVYISIKIEYTREGSSNNLHKPKAGEKILVAINSKIQGGVITSREKNIMEIQLDDPVCLDPSTNVVILRKVVDLNQYCISYKGKLTPDCKPHPDVFPTDMPTYQNLIQINQKRFIKIIDDLPKLTYMKPMELDYIGQLSNIKLKDGQVNQTLQLPSINSVKHNRKTIVSNFIDCCRQFDSQVETFLQNANSSMLQFASEINDLVDVEQHLLQFLKKELTNDMSIDTSHQLIIDGSYDKTVITNVVKRYCLQNKKCSNCGSMMTRLGKRNRKDTIYCMNCRSAITVSS</sequence>
<evidence type="ECO:0000256" key="7">
    <source>
        <dbReference type="ARBA" id="ARBA00048107"/>
    </source>
</evidence>
<proteinExistence type="inferred from homology"/>
<dbReference type="InterPro" id="IPR005225">
    <property type="entry name" value="Small_GTP-bd"/>
</dbReference>
<keyword evidence="6" id="KW-0342">GTP-binding</keyword>
<dbReference type="Gene3D" id="3.30.30.170">
    <property type="match status" value="1"/>
</dbReference>
<evidence type="ECO:0000256" key="1">
    <source>
        <dbReference type="ARBA" id="ARBA00005388"/>
    </source>
</evidence>
<dbReference type="SUPFAM" id="SSF50465">
    <property type="entry name" value="EF-Tu/eEF-1alpha/eIF2-gamma C-terminal domain"/>
    <property type="match status" value="1"/>
</dbReference>
<name>A0A6C0E7M9_9ZZZZ</name>
<evidence type="ECO:0000259" key="8">
    <source>
        <dbReference type="PROSITE" id="PS50114"/>
    </source>
</evidence>
<feature type="domain" description="GATA-type" evidence="8">
    <location>
        <begin position="592"/>
        <end position="622"/>
    </location>
</feature>
<dbReference type="InterPro" id="IPR027417">
    <property type="entry name" value="P-loop_NTPase"/>
</dbReference>
<protein>
    <recommendedName>
        <fullName evidence="2">protein-synthesizing GTPase</fullName>
        <ecNumber evidence="2">3.6.5.3</ecNumber>
    </recommendedName>
</protein>
<dbReference type="GO" id="GO:0005525">
    <property type="term" value="F:GTP binding"/>
    <property type="evidence" value="ECO:0007669"/>
    <property type="project" value="UniProtKB-KW"/>
</dbReference>
<evidence type="ECO:0000256" key="3">
    <source>
        <dbReference type="ARBA" id="ARBA00022540"/>
    </source>
</evidence>
<dbReference type="EC" id="3.6.5.3" evidence="2"/>
<dbReference type="Pfam" id="PF09173">
    <property type="entry name" value="eIF2_C"/>
    <property type="match status" value="1"/>
</dbReference>